<dbReference type="SUPFAM" id="SSF63737">
    <property type="entry name" value="Leukotriene A4 hydrolase N-terminal domain"/>
    <property type="match status" value="1"/>
</dbReference>
<dbReference type="Gene3D" id="1.10.390.10">
    <property type="entry name" value="Neutral Protease Domain 2"/>
    <property type="match status" value="1"/>
</dbReference>
<dbReference type="Pfam" id="PF11838">
    <property type="entry name" value="ERAP1_C"/>
    <property type="match status" value="1"/>
</dbReference>
<evidence type="ECO:0000256" key="5">
    <source>
        <dbReference type="ARBA" id="ARBA00015611"/>
    </source>
</evidence>
<dbReference type="InterPro" id="IPR050344">
    <property type="entry name" value="Peptidase_M1_aminopeptidases"/>
</dbReference>
<dbReference type="RefSeq" id="WP_344895632.1">
    <property type="nucleotide sequence ID" value="NZ_BAAAWD010000007.1"/>
</dbReference>
<dbReference type="SUPFAM" id="SSF55486">
    <property type="entry name" value="Metalloproteases ('zincins'), catalytic domain"/>
    <property type="match status" value="1"/>
</dbReference>
<dbReference type="Proteomes" id="UP001499930">
    <property type="component" value="Unassembled WGS sequence"/>
</dbReference>
<evidence type="ECO:0000259" key="14">
    <source>
        <dbReference type="Pfam" id="PF01433"/>
    </source>
</evidence>
<evidence type="ECO:0000256" key="13">
    <source>
        <dbReference type="ARBA" id="ARBA00031533"/>
    </source>
</evidence>
<dbReference type="GO" id="GO:0004177">
    <property type="term" value="F:aminopeptidase activity"/>
    <property type="evidence" value="ECO:0007669"/>
    <property type="project" value="UniProtKB-KW"/>
</dbReference>
<evidence type="ECO:0000313" key="18">
    <source>
        <dbReference type="Proteomes" id="UP001499930"/>
    </source>
</evidence>
<evidence type="ECO:0000256" key="8">
    <source>
        <dbReference type="ARBA" id="ARBA00022723"/>
    </source>
</evidence>
<keyword evidence="8" id="KW-0479">Metal-binding</keyword>
<dbReference type="Gene3D" id="2.60.40.1730">
    <property type="entry name" value="tricorn interacting facor f3 domain"/>
    <property type="match status" value="1"/>
</dbReference>
<keyword evidence="18" id="KW-1185">Reference proteome</keyword>
<dbReference type="InterPro" id="IPR001930">
    <property type="entry name" value="Peptidase_M1"/>
</dbReference>
<comment type="caution">
    <text evidence="17">The sequence shown here is derived from an EMBL/GenBank/DDBJ whole genome shotgun (WGS) entry which is preliminary data.</text>
</comment>
<keyword evidence="6 17" id="KW-0031">Aminopeptidase</keyword>
<feature type="domain" description="Aminopeptidase N-like N-terminal" evidence="16">
    <location>
        <begin position="107"/>
        <end position="199"/>
    </location>
</feature>
<evidence type="ECO:0000259" key="16">
    <source>
        <dbReference type="Pfam" id="PF17900"/>
    </source>
</evidence>
<evidence type="ECO:0000256" key="6">
    <source>
        <dbReference type="ARBA" id="ARBA00022438"/>
    </source>
</evidence>
<sequence length="855" mass="94783">MAGNLTRDEARERARLLSVQSYAVELDLTEGEERFESVTTVRFTSTRPGAGTFIDLAGAKVRRAVLNGTELDVSGYDPETGRLPLTGLAETNELLVDADCSYTRTGEGLHRFVDPVDRSVYLHSQFETADAHRMYACFDQPDLKATFELTVLAPSGWEVISNAAPDTAEDLPEHRGRHGALQAARRWHFPPTPVMSTYITALCAGPYHRVTSEHDGIPLGLYCRASLAEHLDAENIFEVTRQGFDFFHRIFGVRYPFGKYDQLFVPEFNAGAMENAGCVTFLENYIFRSRVTDAVIERRAETILHEMAHMWFGDLVTMRWWDDLWLNESFATYASVLCQAEATRWGQGAWTTFANVEKSWAYRQDQLPSTHPIAADIVDMHAVEVNFDGITYAKGASVLKQLVAYVGLENFLAGVRAYFNEHAWGNTTLADLLGALERTSGRDLSSWSKEWLETSWVNTLRPSFTTDPEGRFLEFDVLQEAPADHPTLRSHRVAIGLYSLTGGELVRVRRVELDVSGARTAVAELVGEVQPDLILINDDDLTYAKVRLDERSLQTLVNGGITAFTESLPRALCWSAAWDMTRDAEMSTRDYLALVVSGIRSITDITVMQTVLRQARLAVQQYADPAWRDEGMALLTSTLRDLVVSAEPGSDQQLAYLNALAAGATSDGDLAFLRGLLDGETTLEGLTVDDDLRWTLVGALVSGGLLGEEDIARELRRDPTATGERMAALSRAAIPTPEGKEAAWSAITEGKLSGAVLRSTVMGFMDPNHPELLEPYRERYFAEIGRIWRTWTSDSAQNFANGCYPALSISPETVARTQDFISAEEPPHALRRLLLEGADGVGRALRARARDASQA</sequence>
<dbReference type="PANTHER" id="PTHR11533">
    <property type="entry name" value="PROTEASE M1 ZINC METALLOPROTEASE"/>
    <property type="match status" value="1"/>
</dbReference>
<evidence type="ECO:0000256" key="1">
    <source>
        <dbReference type="ARBA" id="ARBA00000098"/>
    </source>
</evidence>
<evidence type="ECO:0000313" key="17">
    <source>
        <dbReference type="EMBL" id="GAA3009019.1"/>
    </source>
</evidence>
<evidence type="ECO:0000256" key="3">
    <source>
        <dbReference type="ARBA" id="ARBA00010136"/>
    </source>
</evidence>
<dbReference type="InterPro" id="IPR014782">
    <property type="entry name" value="Peptidase_M1_dom"/>
</dbReference>
<dbReference type="Pfam" id="PF17900">
    <property type="entry name" value="Peptidase_M1_N"/>
    <property type="match status" value="1"/>
</dbReference>
<comment type="catalytic activity">
    <reaction evidence="1">
        <text>Release of an N-terminal amino acid, Xaa-|-Yaa- from a peptide, amide or arylamide. Xaa is preferably Ala, but may be most amino acids including Pro (slow action). When a terminal hydrophobic residue is followed by a prolyl residue, the two may be released as an intact Xaa-Pro dipeptide.</text>
        <dbReference type="EC" id="3.4.11.2"/>
    </reaction>
</comment>
<evidence type="ECO:0000256" key="10">
    <source>
        <dbReference type="ARBA" id="ARBA00022833"/>
    </source>
</evidence>
<keyword evidence="10" id="KW-0862">Zinc</keyword>
<dbReference type="NCBIfam" id="TIGR02412">
    <property type="entry name" value="pepN_strep_liv"/>
    <property type="match status" value="1"/>
</dbReference>
<evidence type="ECO:0000256" key="11">
    <source>
        <dbReference type="ARBA" id="ARBA00023049"/>
    </source>
</evidence>
<feature type="domain" description="Peptidase M1 membrane alanine aminopeptidase" evidence="14">
    <location>
        <begin position="237"/>
        <end position="451"/>
    </location>
</feature>
<evidence type="ECO:0000256" key="7">
    <source>
        <dbReference type="ARBA" id="ARBA00022670"/>
    </source>
</evidence>
<gene>
    <name evidence="17" type="primary">pepN</name>
    <name evidence="17" type="ORF">GCM10017559_34290</name>
</gene>
<proteinExistence type="inferred from homology"/>
<keyword evidence="7" id="KW-0645">Protease</keyword>
<evidence type="ECO:0000256" key="2">
    <source>
        <dbReference type="ARBA" id="ARBA00001947"/>
    </source>
</evidence>
<dbReference type="EMBL" id="BAAAWD010000007">
    <property type="protein sequence ID" value="GAA3009019.1"/>
    <property type="molecule type" value="Genomic_DNA"/>
</dbReference>
<organism evidence="17 18">
    <name type="scientific">Streptosporangium longisporum</name>
    <dbReference type="NCBI Taxonomy" id="46187"/>
    <lineage>
        <taxon>Bacteria</taxon>
        <taxon>Bacillati</taxon>
        <taxon>Actinomycetota</taxon>
        <taxon>Actinomycetes</taxon>
        <taxon>Streptosporangiales</taxon>
        <taxon>Streptosporangiaceae</taxon>
        <taxon>Streptosporangium</taxon>
    </lineage>
</organism>
<dbReference type="InterPro" id="IPR024571">
    <property type="entry name" value="ERAP1-like_C_dom"/>
</dbReference>
<dbReference type="InterPro" id="IPR027268">
    <property type="entry name" value="Peptidase_M4/M1_CTD_sf"/>
</dbReference>
<dbReference type="InterPro" id="IPR045357">
    <property type="entry name" value="Aminopeptidase_N-like_N"/>
</dbReference>
<reference evidence="17 18" key="1">
    <citation type="journal article" date="2019" name="Int. J. Syst. Evol. Microbiol.">
        <title>The Global Catalogue of Microorganisms (GCM) 10K type strain sequencing project: providing services to taxonomists for standard genome sequencing and annotation.</title>
        <authorList>
            <consortium name="The Broad Institute Genomics Platform"/>
            <consortium name="The Broad Institute Genome Sequencing Center for Infectious Disease"/>
            <person name="Wu L."/>
            <person name="Ma J."/>
        </authorList>
    </citation>
    <scope>NUCLEOTIDE SEQUENCE [LARGE SCALE GENOMIC DNA]</scope>
    <source>
        <strain evidence="17 18">JCM 3106</strain>
    </source>
</reference>
<dbReference type="PANTHER" id="PTHR11533:SF174">
    <property type="entry name" value="PUROMYCIN-SENSITIVE AMINOPEPTIDASE-RELATED"/>
    <property type="match status" value="1"/>
</dbReference>
<accession>A0ABN3Y6L5</accession>
<keyword evidence="11" id="KW-0482">Metalloprotease</keyword>
<dbReference type="PRINTS" id="PR00756">
    <property type="entry name" value="ALADIPTASE"/>
</dbReference>
<comment type="cofactor">
    <cofactor evidence="2">
        <name>Zn(2+)</name>
        <dbReference type="ChEBI" id="CHEBI:29105"/>
    </cofactor>
</comment>
<evidence type="ECO:0000256" key="12">
    <source>
        <dbReference type="ARBA" id="ARBA00029811"/>
    </source>
</evidence>
<dbReference type="InterPro" id="IPR012778">
    <property type="entry name" value="Pept_M1_aminopeptidase"/>
</dbReference>
<comment type="similarity">
    <text evidence="3">Belongs to the peptidase M1 family.</text>
</comment>
<protein>
    <recommendedName>
        <fullName evidence="5">Aminopeptidase N</fullName>
        <ecNumber evidence="4">3.4.11.2</ecNumber>
    </recommendedName>
    <alternativeName>
        <fullName evidence="12">Alanine aminopeptidase</fullName>
    </alternativeName>
    <alternativeName>
        <fullName evidence="13">Lysyl aminopeptidase</fullName>
    </alternativeName>
</protein>
<dbReference type="InterPro" id="IPR042097">
    <property type="entry name" value="Aminopeptidase_N-like_N_sf"/>
</dbReference>
<name>A0ABN3Y6L5_9ACTN</name>
<dbReference type="EC" id="3.4.11.2" evidence="4"/>
<evidence type="ECO:0000256" key="9">
    <source>
        <dbReference type="ARBA" id="ARBA00022801"/>
    </source>
</evidence>
<dbReference type="CDD" id="cd09602">
    <property type="entry name" value="M1_APN"/>
    <property type="match status" value="1"/>
</dbReference>
<keyword evidence="9" id="KW-0378">Hydrolase</keyword>
<dbReference type="Pfam" id="PF01433">
    <property type="entry name" value="Peptidase_M1"/>
    <property type="match status" value="1"/>
</dbReference>
<evidence type="ECO:0000259" key="15">
    <source>
        <dbReference type="Pfam" id="PF11838"/>
    </source>
</evidence>
<evidence type="ECO:0000256" key="4">
    <source>
        <dbReference type="ARBA" id="ARBA00012564"/>
    </source>
</evidence>
<feature type="domain" description="ERAP1-like C-terminal" evidence="15">
    <location>
        <begin position="533"/>
        <end position="841"/>
    </location>
</feature>